<dbReference type="PROSITE" id="PS50088">
    <property type="entry name" value="ANK_REPEAT"/>
    <property type="match status" value="3"/>
</dbReference>
<keyword evidence="2 3" id="KW-0040">ANK repeat</keyword>
<dbReference type="PANTHER" id="PTHR24198">
    <property type="entry name" value="ANKYRIN REPEAT AND PROTEIN KINASE DOMAIN-CONTAINING PROTEIN"/>
    <property type="match status" value="1"/>
</dbReference>
<gene>
    <name evidence="4" type="ORF">TKK_014839</name>
</gene>
<organism evidence="4 5">
    <name type="scientific">Trichogramma kaykai</name>
    <dbReference type="NCBI Taxonomy" id="54128"/>
    <lineage>
        <taxon>Eukaryota</taxon>
        <taxon>Metazoa</taxon>
        <taxon>Ecdysozoa</taxon>
        <taxon>Arthropoda</taxon>
        <taxon>Hexapoda</taxon>
        <taxon>Insecta</taxon>
        <taxon>Pterygota</taxon>
        <taxon>Neoptera</taxon>
        <taxon>Endopterygota</taxon>
        <taxon>Hymenoptera</taxon>
        <taxon>Apocrita</taxon>
        <taxon>Proctotrupomorpha</taxon>
        <taxon>Chalcidoidea</taxon>
        <taxon>Trichogrammatidae</taxon>
        <taxon>Trichogramma</taxon>
    </lineage>
</organism>
<sequence>MLMIDRNDNPGEVFLDFVVNTGYKDEPEIDEDGKPLFRRSTAVHRGSEEEDQLSTMRDLREFFKIYDRFDVNYTNECGLTHFHVACEFGFDDVVKKFLELGQDPNCLSQESVDIDPPLNMALANHHDTVARLLLESGANPNLANLNGWTPLHIICKRSENLSDYDDDYAEIFFKINDDVNQTVQINAQDKSGNTPLHMALEYGLVVTSETLLRRGADPNITNAEGLTPLHVICKRDYNDDLVEAFFKINDELQQTVQVDVKDEMGRTPLQYATSNILPNVIEFLLDHGADLSGFVFPSENDFDETCEAWHWEISSYFNLKLASGALACVERLEKKRYEMDRSDALTIMNVLVNKKVFEMPLDLDESWYDDERFAGRAAKMEIRKNLTLYDFVRSPPEKATKLLLYMEYFEFGNFDYSVCHYKELFEASTAHLCEILSRRFFQRWAMDPLMELTRYRLPILCCEMIIKQLNNEDLRNVCLATANQSS</sequence>
<feature type="repeat" description="ANK" evidence="3">
    <location>
        <begin position="113"/>
        <end position="145"/>
    </location>
</feature>
<name>A0ABD2WBG2_9HYME</name>
<dbReference type="InterPro" id="IPR002110">
    <property type="entry name" value="Ankyrin_rpt"/>
</dbReference>
<dbReference type="Pfam" id="PF12796">
    <property type="entry name" value="Ank_2"/>
    <property type="match status" value="1"/>
</dbReference>
<feature type="repeat" description="ANK" evidence="3">
    <location>
        <begin position="264"/>
        <end position="292"/>
    </location>
</feature>
<dbReference type="Proteomes" id="UP001627154">
    <property type="component" value="Unassembled WGS sequence"/>
</dbReference>
<proteinExistence type="predicted"/>
<evidence type="ECO:0000313" key="4">
    <source>
        <dbReference type="EMBL" id="KAL3390302.1"/>
    </source>
</evidence>
<dbReference type="SUPFAM" id="SSF48403">
    <property type="entry name" value="Ankyrin repeat"/>
    <property type="match status" value="1"/>
</dbReference>
<accession>A0ABD2WBG2</accession>
<reference evidence="4 5" key="1">
    <citation type="journal article" date="2024" name="bioRxiv">
        <title>A reference genome for Trichogramma kaykai: A tiny desert-dwelling parasitoid wasp with competing sex-ratio distorters.</title>
        <authorList>
            <person name="Culotta J."/>
            <person name="Lindsey A.R."/>
        </authorList>
    </citation>
    <scope>NUCLEOTIDE SEQUENCE [LARGE SCALE GENOMIC DNA]</scope>
    <source>
        <strain evidence="4 5">KSX58</strain>
    </source>
</reference>
<dbReference type="EMBL" id="JBJJXI010000120">
    <property type="protein sequence ID" value="KAL3390302.1"/>
    <property type="molecule type" value="Genomic_DNA"/>
</dbReference>
<protein>
    <submittedName>
        <fullName evidence="4">Uncharacterized protein</fullName>
    </submittedName>
</protein>
<comment type="caution">
    <text evidence="4">The sequence shown here is derived from an EMBL/GenBank/DDBJ whole genome shotgun (WGS) entry which is preliminary data.</text>
</comment>
<dbReference type="AlphaFoldDB" id="A0ABD2WBG2"/>
<dbReference type="Gene3D" id="1.25.40.20">
    <property type="entry name" value="Ankyrin repeat-containing domain"/>
    <property type="match status" value="2"/>
</dbReference>
<evidence type="ECO:0000256" key="1">
    <source>
        <dbReference type="ARBA" id="ARBA00022737"/>
    </source>
</evidence>
<feature type="repeat" description="ANK" evidence="3">
    <location>
        <begin position="191"/>
        <end position="223"/>
    </location>
</feature>
<evidence type="ECO:0000313" key="5">
    <source>
        <dbReference type="Proteomes" id="UP001627154"/>
    </source>
</evidence>
<keyword evidence="1" id="KW-0677">Repeat</keyword>
<dbReference type="PANTHER" id="PTHR24198:SF165">
    <property type="entry name" value="ANKYRIN REPEAT-CONTAINING PROTEIN-RELATED"/>
    <property type="match status" value="1"/>
</dbReference>
<dbReference type="SMART" id="SM00248">
    <property type="entry name" value="ANK"/>
    <property type="match status" value="6"/>
</dbReference>
<dbReference type="PROSITE" id="PS50297">
    <property type="entry name" value="ANK_REP_REGION"/>
    <property type="match status" value="2"/>
</dbReference>
<evidence type="ECO:0000256" key="3">
    <source>
        <dbReference type="PROSITE-ProRule" id="PRU00023"/>
    </source>
</evidence>
<dbReference type="InterPro" id="IPR036770">
    <property type="entry name" value="Ankyrin_rpt-contain_sf"/>
</dbReference>
<evidence type="ECO:0000256" key="2">
    <source>
        <dbReference type="ARBA" id="ARBA00023043"/>
    </source>
</evidence>
<dbReference type="Pfam" id="PF13606">
    <property type="entry name" value="Ank_3"/>
    <property type="match status" value="1"/>
</dbReference>
<keyword evidence="5" id="KW-1185">Reference proteome</keyword>